<dbReference type="EMBL" id="CP035492">
    <property type="protein sequence ID" value="QAY65293.1"/>
    <property type="molecule type" value="Genomic_DNA"/>
</dbReference>
<feature type="transmembrane region" description="Helical" evidence="6">
    <location>
        <begin position="258"/>
        <end position="280"/>
    </location>
</feature>
<dbReference type="RefSeq" id="WP_129437719.1">
    <property type="nucleotide sequence ID" value="NZ_CP035492.1"/>
</dbReference>
<dbReference type="GO" id="GO:0140359">
    <property type="term" value="F:ABC-type transporter activity"/>
    <property type="evidence" value="ECO:0007669"/>
    <property type="project" value="InterPro"/>
</dbReference>
<dbReference type="PANTHER" id="PTHR30294">
    <property type="entry name" value="MEMBRANE COMPONENT OF ABC TRANSPORTER YHHJ-RELATED"/>
    <property type="match status" value="1"/>
</dbReference>
<keyword evidence="3 6" id="KW-0812">Transmembrane</keyword>
<dbReference type="AlphaFoldDB" id="A0A4P6ETC1"/>
<name>A0A4P6ETC1_9BACL</name>
<evidence type="ECO:0000256" key="1">
    <source>
        <dbReference type="ARBA" id="ARBA00004651"/>
    </source>
</evidence>
<feature type="transmembrane region" description="Helical" evidence="6">
    <location>
        <begin position="343"/>
        <end position="364"/>
    </location>
</feature>
<evidence type="ECO:0000256" key="5">
    <source>
        <dbReference type="ARBA" id="ARBA00023136"/>
    </source>
</evidence>
<dbReference type="InterPro" id="IPR051449">
    <property type="entry name" value="ABC-2_transporter_component"/>
</dbReference>
<keyword evidence="2" id="KW-1003">Cell membrane</keyword>
<dbReference type="Pfam" id="PF12698">
    <property type="entry name" value="ABC2_membrane_3"/>
    <property type="match status" value="1"/>
</dbReference>
<dbReference type="OrthoDB" id="1864035at2"/>
<feature type="transmembrane region" description="Helical" evidence="6">
    <location>
        <begin position="292"/>
        <end position="310"/>
    </location>
</feature>
<comment type="subcellular location">
    <subcellularLocation>
        <location evidence="1">Cell membrane</location>
        <topology evidence="1">Multi-pass membrane protein</topology>
    </subcellularLocation>
</comment>
<dbReference type="InterPro" id="IPR013525">
    <property type="entry name" value="ABC2_TM"/>
</dbReference>
<keyword evidence="5 6" id="KW-0472">Membrane</keyword>
<accession>A0A4P6ETC1</accession>
<reference evidence="8 9" key="1">
    <citation type="submission" date="2019-01" db="EMBL/GenBank/DDBJ databases">
        <title>Genome sequencing of strain FW100M-2.</title>
        <authorList>
            <person name="Heo J."/>
            <person name="Kim S.-J."/>
            <person name="Kim J.-S."/>
            <person name="Hong S.-B."/>
            <person name="Kwon S.-W."/>
        </authorList>
    </citation>
    <scope>NUCLEOTIDE SEQUENCE [LARGE SCALE GENOMIC DNA]</scope>
    <source>
        <strain evidence="8 9">FW100M-2</strain>
    </source>
</reference>
<evidence type="ECO:0000313" key="9">
    <source>
        <dbReference type="Proteomes" id="UP000293568"/>
    </source>
</evidence>
<gene>
    <name evidence="8" type="ORF">ET464_01750</name>
</gene>
<organism evidence="8 9">
    <name type="scientific">Paenibacillus protaetiae</name>
    <dbReference type="NCBI Taxonomy" id="2509456"/>
    <lineage>
        <taxon>Bacteria</taxon>
        <taxon>Bacillati</taxon>
        <taxon>Bacillota</taxon>
        <taxon>Bacilli</taxon>
        <taxon>Bacillales</taxon>
        <taxon>Paenibacillaceae</taxon>
        <taxon>Paenibacillus</taxon>
    </lineage>
</organism>
<dbReference type="PANTHER" id="PTHR30294:SF48">
    <property type="entry name" value="LINEARMYCIN RESISTANCE PERMEASE PROTEIN LNRM"/>
    <property type="match status" value="1"/>
</dbReference>
<feature type="transmembrane region" description="Helical" evidence="6">
    <location>
        <begin position="20"/>
        <end position="38"/>
    </location>
</feature>
<keyword evidence="4 6" id="KW-1133">Transmembrane helix</keyword>
<evidence type="ECO:0000256" key="2">
    <source>
        <dbReference type="ARBA" id="ARBA00022475"/>
    </source>
</evidence>
<dbReference type="GO" id="GO:0005886">
    <property type="term" value="C:plasma membrane"/>
    <property type="evidence" value="ECO:0007669"/>
    <property type="project" value="UniProtKB-SubCell"/>
</dbReference>
<evidence type="ECO:0000256" key="6">
    <source>
        <dbReference type="SAM" id="Phobius"/>
    </source>
</evidence>
<keyword evidence="9" id="KW-1185">Reference proteome</keyword>
<evidence type="ECO:0000313" key="8">
    <source>
        <dbReference type="EMBL" id="QAY65293.1"/>
    </source>
</evidence>
<dbReference type="KEGG" id="pprt:ET464_01750"/>
<feature type="transmembrane region" description="Helical" evidence="6">
    <location>
        <begin position="181"/>
        <end position="204"/>
    </location>
</feature>
<evidence type="ECO:0000259" key="7">
    <source>
        <dbReference type="Pfam" id="PF12698"/>
    </source>
</evidence>
<protein>
    <submittedName>
        <fullName evidence="8">ABC transporter permease</fullName>
    </submittedName>
</protein>
<feature type="transmembrane region" description="Helical" evidence="6">
    <location>
        <begin position="225"/>
        <end position="246"/>
    </location>
</feature>
<dbReference type="Proteomes" id="UP000293568">
    <property type="component" value="Chromosome"/>
</dbReference>
<evidence type="ECO:0000256" key="4">
    <source>
        <dbReference type="ARBA" id="ARBA00022989"/>
    </source>
</evidence>
<evidence type="ECO:0000256" key="3">
    <source>
        <dbReference type="ARBA" id="ARBA00022692"/>
    </source>
</evidence>
<feature type="domain" description="ABC-2 type transporter transmembrane" evidence="7">
    <location>
        <begin position="19"/>
        <end position="363"/>
    </location>
</feature>
<sequence length="372" mass="40366">MIWLFALKEMKHYLRNTGTFIFMLAFPLIFMLVLGFALSDAFDSNVKMDGIKVLVNDESSGGLASAFTSFEHELASTGITFEPLKDGDNGRKEVEDNHYAVYVELSDSGIMQYSSSRQMMEANIVQGMLNAFSDKYNAAAAVAKEGGDQEVQLYLQNTGTGSDYIQEQSVAPGRSPGAMDYYAVSMAVMIGLWGAISAVNLVRAEVTRGTSTRLMAAPVRRSEMVIGKVIGSIFVNLLCLLIIIFFSKWVFNAYWGEHLVWVIAVLLAEAVMATLFGFAASELVKGAGARGLVMIIIQLATLFGGAYFPVQNIGMLGTAASLSPIRWGSSALMNIIYDGNTSAAWPAIGLYGGFSVLFLAMTVITMRRKEGI</sequence>
<proteinExistence type="predicted"/>